<proteinExistence type="predicted"/>
<dbReference type="EMBL" id="MFQK01000048">
    <property type="protein sequence ID" value="OGH80422.1"/>
    <property type="molecule type" value="Genomic_DNA"/>
</dbReference>
<organism evidence="1 2">
    <name type="scientific">Candidatus Magasanikbacteria bacterium RIFCSPLOWO2_02_FULL_44_11</name>
    <dbReference type="NCBI Taxonomy" id="1798689"/>
    <lineage>
        <taxon>Bacteria</taxon>
        <taxon>Candidatus Magasanikiibacteriota</taxon>
    </lineage>
</organism>
<evidence type="ECO:0008006" key="3">
    <source>
        <dbReference type="Google" id="ProtNLM"/>
    </source>
</evidence>
<dbReference type="Gene3D" id="3.30.565.10">
    <property type="entry name" value="Histidine kinase-like ATPase, C-terminal domain"/>
    <property type="match status" value="1"/>
</dbReference>
<sequence length="323" mass="36466">MKATLSNSDYLRNFDRFISSLDFSDPKYLQIYSHPKWINVHPVVLALIVAMAVKAGKQNVTFENLTATSGSYLDRMGLFEFTHQKSPYTIHKKEESGRFIPITIIKNSTEQSKFITNMIPLLHLPADKTDAIKYTIGELLRNVLEHAGSADGAIVAAQYYKKSNTIRIGICDGGIGIKKSLQLYWASHSKTDIDAIKWAMVPGISGTTRKEGGTEDNAGAGLFFIKSIAQVARNYFMIYSGSGIYKLLLHDKRIEKPRLHSDPDDDRHSERNNAPYFQGTLVAIDLSLENKSEFTHLLSAIREVYGKAVRDRKRKKYKEPKFI</sequence>
<evidence type="ECO:0000313" key="1">
    <source>
        <dbReference type="EMBL" id="OGH80422.1"/>
    </source>
</evidence>
<comment type="caution">
    <text evidence="1">The sequence shown here is derived from an EMBL/GenBank/DDBJ whole genome shotgun (WGS) entry which is preliminary data.</text>
</comment>
<evidence type="ECO:0000313" key="2">
    <source>
        <dbReference type="Proteomes" id="UP000178726"/>
    </source>
</evidence>
<dbReference type="STRING" id="1798689.A3I29_00525"/>
<dbReference type="Proteomes" id="UP000178726">
    <property type="component" value="Unassembled WGS sequence"/>
</dbReference>
<accession>A0A1F6N927</accession>
<name>A0A1F6N927_9BACT</name>
<gene>
    <name evidence="1" type="ORF">A3I29_00525</name>
</gene>
<dbReference type="InterPro" id="IPR036890">
    <property type="entry name" value="HATPase_C_sf"/>
</dbReference>
<protein>
    <recommendedName>
        <fullName evidence="3">Histidine kinase/HSP90-like ATPase domain-containing protein</fullName>
    </recommendedName>
</protein>
<dbReference type="AlphaFoldDB" id="A0A1F6N927"/>
<dbReference type="SUPFAM" id="SSF55874">
    <property type="entry name" value="ATPase domain of HSP90 chaperone/DNA topoisomerase II/histidine kinase"/>
    <property type="match status" value="1"/>
</dbReference>
<reference evidence="1 2" key="1">
    <citation type="journal article" date="2016" name="Nat. Commun.">
        <title>Thousands of microbial genomes shed light on interconnected biogeochemical processes in an aquifer system.</title>
        <authorList>
            <person name="Anantharaman K."/>
            <person name="Brown C.T."/>
            <person name="Hug L.A."/>
            <person name="Sharon I."/>
            <person name="Castelle C.J."/>
            <person name="Probst A.J."/>
            <person name="Thomas B.C."/>
            <person name="Singh A."/>
            <person name="Wilkins M.J."/>
            <person name="Karaoz U."/>
            <person name="Brodie E.L."/>
            <person name="Williams K.H."/>
            <person name="Hubbard S.S."/>
            <person name="Banfield J.F."/>
        </authorList>
    </citation>
    <scope>NUCLEOTIDE SEQUENCE [LARGE SCALE GENOMIC DNA]</scope>
</reference>